<dbReference type="InterPro" id="IPR010181">
    <property type="entry name" value="CGCAxxGCC_motif"/>
</dbReference>
<comment type="caution">
    <text evidence="1">The sequence shown here is derived from an EMBL/GenBank/DDBJ whole genome shotgun (WGS) entry which is preliminary data.</text>
</comment>
<protein>
    <submittedName>
        <fullName evidence="1">C_GCAxxG_C_C family protein</fullName>
    </submittedName>
</protein>
<dbReference type="Proteomes" id="UP000285794">
    <property type="component" value="Unassembled WGS sequence"/>
</dbReference>
<dbReference type="RefSeq" id="WP_125031698.1">
    <property type="nucleotide sequence ID" value="NZ_JAPXVP010000017.1"/>
</dbReference>
<proteinExistence type="predicted"/>
<reference evidence="1 2" key="1">
    <citation type="submission" date="2018-07" db="EMBL/GenBank/DDBJ databases">
        <title>Draft genome sequence of Ancylomarina sp. M1P.</title>
        <authorList>
            <person name="Yadav S."/>
            <person name="Villanueva L."/>
            <person name="Damste J.S.S."/>
        </authorList>
    </citation>
    <scope>NUCLEOTIDE SEQUENCE [LARGE SCALE GENOMIC DNA]</scope>
    <source>
        <strain evidence="1 2">M1P</strain>
    </source>
</reference>
<dbReference type="NCBIfam" id="TIGR01909">
    <property type="entry name" value="C_GCAxxG_C_C"/>
    <property type="match status" value="1"/>
</dbReference>
<dbReference type="EMBL" id="QQWG01000019">
    <property type="protein sequence ID" value="RRG19513.1"/>
    <property type="molecule type" value="Genomic_DNA"/>
</dbReference>
<sequence length="148" mass="16250">MKEIEEKVIHSFYNGMNCAQSILTAYADHLKFDPAFALSVSSGFGGGMGKLQKTCGAVTGSFMALGIYNSQKHFENIEARNATNQMIQKFTVDFEAMYGSLDCKALLDCDFTTDEGDSQFKDKDLKKNVCSKCLADSVKLIEGLIGEK</sequence>
<dbReference type="OrthoDB" id="9791535at2"/>
<keyword evidence="2" id="KW-1185">Reference proteome</keyword>
<accession>A0A425XXQ8</accession>
<evidence type="ECO:0000313" key="1">
    <source>
        <dbReference type="EMBL" id="RRG19513.1"/>
    </source>
</evidence>
<gene>
    <name evidence="1" type="ORF">DWB61_14975</name>
</gene>
<dbReference type="AlphaFoldDB" id="A0A425XXQ8"/>
<evidence type="ECO:0000313" key="2">
    <source>
        <dbReference type="Proteomes" id="UP000285794"/>
    </source>
</evidence>
<name>A0A425XXQ8_9BACT</name>
<dbReference type="Pfam" id="PF09719">
    <property type="entry name" value="C_GCAxxG_C_C"/>
    <property type="match status" value="1"/>
</dbReference>
<organism evidence="1 2">
    <name type="scientific">Ancylomarina euxinus</name>
    <dbReference type="NCBI Taxonomy" id="2283627"/>
    <lineage>
        <taxon>Bacteria</taxon>
        <taxon>Pseudomonadati</taxon>
        <taxon>Bacteroidota</taxon>
        <taxon>Bacteroidia</taxon>
        <taxon>Marinilabiliales</taxon>
        <taxon>Marinifilaceae</taxon>
        <taxon>Ancylomarina</taxon>
    </lineage>
</organism>